<dbReference type="RefSeq" id="WP_126050974.1">
    <property type="nucleotide sequence ID" value="NZ_QYTV02000004.1"/>
</dbReference>
<feature type="domain" description="HTH tetR-type" evidence="3">
    <location>
        <begin position="6"/>
        <end position="66"/>
    </location>
</feature>
<dbReference type="SUPFAM" id="SSF46689">
    <property type="entry name" value="Homeodomain-like"/>
    <property type="match status" value="1"/>
</dbReference>
<dbReference type="GO" id="GO:0006355">
    <property type="term" value="P:regulation of DNA-templated transcription"/>
    <property type="evidence" value="ECO:0007669"/>
    <property type="project" value="UniProtKB-ARBA"/>
</dbReference>
<keyword evidence="1 2" id="KW-0238">DNA-binding</keyword>
<dbReference type="EMBL" id="QYTV02000004">
    <property type="protein sequence ID" value="RST74388.1"/>
    <property type="molecule type" value="Genomic_DNA"/>
</dbReference>
<evidence type="ECO:0000256" key="1">
    <source>
        <dbReference type="ARBA" id="ARBA00023125"/>
    </source>
</evidence>
<accession>A0A429Y018</accession>
<evidence type="ECO:0000313" key="5">
    <source>
        <dbReference type="Proteomes" id="UP000287156"/>
    </source>
</evidence>
<name>A0A429Y018_9BACI</name>
<dbReference type="Gene3D" id="1.10.10.60">
    <property type="entry name" value="Homeodomain-like"/>
    <property type="match status" value="1"/>
</dbReference>
<dbReference type="Pfam" id="PF00440">
    <property type="entry name" value="TetR_N"/>
    <property type="match status" value="1"/>
</dbReference>
<dbReference type="GO" id="GO:0003677">
    <property type="term" value="F:DNA binding"/>
    <property type="evidence" value="ECO:0007669"/>
    <property type="project" value="UniProtKB-UniRule"/>
</dbReference>
<dbReference type="PANTHER" id="PTHR30328:SF54">
    <property type="entry name" value="HTH-TYPE TRANSCRIPTIONAL REPRESSOR SCO4008"/>
    <property type="match status" value="1"/>
</dbReference>
<dbReference type="AlphaFoldDB" id="A0A429Y018"/>
<evidence type="ECO:0000313" key="4">
    <source>
        <dbReference type="EMBL" id="RST74388.1"/>
    </source>
</evidence>
<comment type="caution">
    <text evidence="4">The sequence shown here is derived from an EMBL/GenBank/DDBJ whole genome shotgun (WGS) entry which is preliminary data.</text>
</comment>
<gene>
    <name evidence="4" type="ORF">D4T97_012050</name>
</gene>
<dbReference type="PANTHER" id="PTHR30328">
    <property type="entry name" value="TRANSCRIPTIONAL REPRESSOR"/>
    <property type="match status" value="1"/>
</dbReference>
<organism evidence="4 5">
    <name type="scientific">Siminovitchia acidinfaciens</name>
    <dbReference type="NCBI Taxonomy" id="2321395"/>
    <lineage>
        <taxon>Bacteria</taxon>
        <taxon>Bacillati</taxon>
        <taxon>Bacillota</taxon>
        <taxon>Bacilli</taxon>
        <taxon>Bacillales</taxon>
        <taxon>Bacillaceae</taxon>
        <taxon>Siminovitchia</taxon>
    </lineage>
</organism>
<proteinExistence type="predicted"/>
<dbReference type="InterPro" id="IPR001647">
    <property type="entry name" value="HTH_TetR"/>
</dbReference>
<reference evidence="4" key="1">
    <citation type="submission" date="2018-12" db="EMBL/GenBank/DDBJ databases">
        <authorList>
            <person name="Sun L."/>
            <person name="Chen Z."/>
        </authorList>
    </citation>
    <scope>NUCLEOTIDE SEQUENCE [LARGE SCALE GENOMIC DNA]</scope>
    <source>
        <strain evidence="4">3-2-2</strain>
    </source>
</reference>
<protein>
    <submittedName>
        <fullName evidence="4">TetR/AcrR family transcriptional regulator</fullName>
    </submittedName>
</protein>
<sequence>MARERKFTTEDVFLETKNILLEQGYEGFTFGILAQRLDVSRGALYKYYDNKEELITEYMLFEMDQFMKDLEKIHQYAGFHDQFDFLLETFFKYNKIHQILGLSYEIPANTNKNVKRNKQQLEQIHVEMYGHLGSFIQTGRREGLLRPELADELILGFIFQSIAIPNHFGIPQGEWMKMTKEFLSHGMFIKK</sequence>
<dbReference type="Gene3D" id="1.10.357.10">
    <property type="entry name" value="Tetracycline Repressor, domain 2"/>
    <property type="match status" value="1"/>
</dbReference>
<dbReference type="InterPro" id="IPR050109">
    <property type="entry name" value="HTH-type_TetR-like_transc_reg"/>
</dbReference>
<dbReference type="Proteomes" id="UP000287156">
    <property type="component" value="Unassembled WGS sequence"/>
</dbReference>
<dbReference type="PRINTS" id="PR00455">
    <property type="entry name" value="HTHTETR"/>
</dbReference>
<dbReference type="InterPro" id="IPR009057">
    <property type="entry name" value="Homeodomain-like_sf"/>
</dbReference>
<evidence type="ECO:0000256" key="2">
    <source>
        <dbReference type="PROSITE-ProRule" id="PRU00335"/>
    </source>
</evidence>
<keyword evidence="5" id="KW-1185">Reference proteome</keyword>
<evidence type="ECO:0000259" key="3">
    <source>
        <dbReference type="PROSITE" id="PS50977"/>
    </source>
</evidence>
<dbReference type="PROSITE" id="PS50977">
    <property type="entry name" value="HTH_TETR_2"/>
    <property type="match status" value="1"/>
</dbReference>
<feature type="DNA-binding region" description="H-T-H motif" evidence="2">
    <location>
        <begin position="29"/>
        <end position="48"/>
    </location>
</feature>
<dbReference type="OrthoDB" id="153047at2"/>